<comment type="caution">
    <text evidence="2">The sequence shown here is derived from an EMBL/GenBank/DDBJ whole genome shotgun (WGS) entry which is preliminary data.</text>
</comment>
<keyword evidence="3" id="KW-1185">Reference proteome</keyword>
<accession>A0A835L7G5</accession>
<dbReference type="AlphaFoldDB" id="A0A835L7G5"/>
<dbReference type="Proteomes" id="UP000648187">
    <property type="component" value="Unassembled WGS sequence"/>
</dbReference>
<evidence type="ECO:0000256" key="1">
    <source>
        <dbReference type="SAM" id="SignalP"/>
    </source>
</evidence>
<feature type="signal peptide" evidence="1">
    <location>
        <begin position="1"/>
        <end position="18"/>
    </location>
</feature>
<evidence type="ECO:0000313" key="3">
    <source>
        <dbReference type="Proteomes" id="UP000648187"/>
    </source>
</evidence>
<keyword evidence="1" id="KW-0732">Signal</keyword>
<dbReference type="PANTHER" id="PTHR10773:SF19">
    <property type="match status" value="1"/>
</dbReference>
<reference evidence="2" key="1">
    <citation type="submission" date="2020-08" db="EMBL/GenBank/DDBJ databases">
        <title>Spodoptera exigua strain:BAW_Kor-Di-RS1 Genome sequencing and assembly.</title>
        <authorList>
            <person name="Kim J."/>
            <person name="Nam H.Y."/>
            <person name="Kwon M."/>
            <person name="Choi J.H."/>
            <person name="Cho S.R."/>
            <person name="Kim G.-H."/>
        </authorList>
    </citation>
    <scope>NUCLEOTIDE SEQUENCE</scope>
    <source>
        <strain evidence="2">BAW_Kor-Di-RS1</strain>
        <tissue evidence="2">Whole-body</tissue>
    </source>
</reference>
<name>A0A835L7G5_SPOEX</name>
<evidence type="ECO:0000313" key="2">
    <source>
        <dbReference type="EMBL" id="KAF9420934.1"/>
    </source>
</evidence>
<protein>
    <submittedName>
        <fullName evidence="2">Uncharacterized protein</fullName>
    </submittedName>
</protein>
<sequence>MNILHCLQMILIWKIAMSYYKICHHSSIFPNDIPEFSPTPDNKHFTEEPSNNIGTCYLLTLHRHNFEPNIKENPSTSNYYEKSDDDTPMPSPYIDFCASPICVDVLYLDNSVATPATQVNDTDSPVSTPTFQRHRCLKDWKDDVRKRNVNRGLHYISRNGKVHNKKLLKPSCPTTSKIVKTFWDIGHHSRQWDFLTKYATKAMKKRITTDKENTKRLSTISYTLPIYEADNVVIRNIPVCKTIFYFLHTALEKLEKGQGAVQCDQRGKHVHHQKKITDDMKHSVLDHVASFSPVESHYIRKDSNKKYIDGSLSFPKMFRLYEEWFDSSKYTNKVSSVSQYRDIINSNINISFHKPKKDMYVKNVTYLKTINNTQNKRQKNQQSI</sequence>
<gene>
    <name evidence="2" type="ORF">HW555_002917</name>
</gene>
<dbReference type="PANTHER" id="PTHR10773">
    <property type="entry name" value="DNA-DIRECTED RNA POLYMERASES I, II, AND III SUBUNIT RPABC2"/>
    <property type="match status" value="1"/>
</dbReference>
<feature type="chain" id="PRO_5032669430" evidence="1">
    <location>
        <begin position="19"/>
        <end position="384"/>
    </location>
</feature>
<proteinExistence type="predicted"/>
<dbReference type="EMBL" id="JACKWZ010000027">
    <property type="protein sequence ID" value="KAF9420934.1"/>
    <property type="molecule type" value="Genomic_DNA"/>
</dbReference>
<organism evidence="2 3">
    <name type="scientific">Spodoptera exigua</name>
    <name type="common">Beet armyworm</name>
    <name type="synonym">Noctua fulgens</name>
    <dbReference type="NCBI Taxonomy" id="7107"/>
    <lineage>
        <taxon>Eukaryota</taxon>
        <taxon>Metazoa</taxon>
        <taxon>Ecdysozoa</taxon>
        <taxon>Arthropoda</taxon>
        <taxon>Hexapoda</taxon>
        <taxon>Insecta</taxon>
        <taxon>Pterygota</taxon>
        <taxon>Neoptera</taxon>
        <taxon>Endopterygota</taxon>
        <taxon>Lepidoptera</taxon>
        <taxon>Glossata</taxon>
        <taxon>Ditrysia</taxon>
        <taxon>Noctuoidea</taxon>
        <taxon>Noctuidae</taxon>
        <taxon>Amphipyrinae</taxon>
        <taxon>Spodoptera</taxon>
    </lineage>
</organism>